<dbReference type="Proteomes" id="UP000699042">
    <property type="component" value="Unassembled WGS sequence"/>
</dbReference>
<dbReference type="EMBL" id="JAESDN010000006">
    <property type="protein sequence ID" value="KAG7048984.1"/>
    <property type="molecule type" value="Genomic_DNA"/>
</dbReference>
<dbReference type="AlphaFoldDB" id="A0A9P7UB48"/>
<reference evidence="1" key="1">
    <citation type="submission" date="2021-05" db="EMBL/GenBank/DDBJ databases">
        <title>Comparative genomics of three Colletotrichum scovillei strains and genetic complementation revealed genes involved fungal growth and virulence on chili pepper.</title>
        <authorList>
            <person name="Hsieh D.-K."/>
            <person name="Chuang S.-C."/>
            <person name="Chen C.-Y."/>
            <person name="Chao Y.-T."/>
            <person name="Lu M.-Y.J."/>
            <person name="Lee M.-H."/>
            <person name="Shih M.-C."/>
        </authorList>
    </citation>
    <scope>NUCLEOTIDE SEQUENCE</scope>
    <source>
        <strain evidence="1">Coll-153</strain>
    </source>
</reference>
<comment type="caution">
    <text evidence="1">The sequence shown here is derived from an EMBL/GenBank/DDBJ whole genome shotgun (WGS) entry which is preliminary data.</text>
</comment>
<evidence type="ECO:0000313" key="1">
    <source>
        <dbReference type="EMBL" id="KAG7048984.1"/>
    </source>
</evidence>
<protein>
    <submittedName>
        <fullName evidence="1">Uncharacterized protein</fullName>
    </submittedName>
</protein>
<name>A0A9P7UB48_9PEZI</name>
<keyword evidence="2" id="KW-1185">Reference proteome</keyword>
<accession>A0A9P7UB48</accession>
<evidence type="ECO:0000313" key="2">
    <source>
        <dbReference type="Proteomes" id="UP000699042"/>
    </source>
</evidence>
<proteinExistence type="predicted"/>
<gene>
    <name evidence="1" type="ORF">JMJ77_014610</name>
</gene>
<sequence length="76" mass="8172">QLPARSTPYVPFGLPLETDIVSSKRLNGSCPDLRLPELFGSRWSQSGSARTYVPASLSGSNSTPIEATKIHTAQLD</sequence>
<organism evidence="1 2">
    <name type="scientific">Colletotrichum scovillei</name>
    <dbReference type="NCBI Taxonomy" id="1209932"/>
    <lineage>
        <taxon>Eukaryota</taxon>
        <taxon>Fungi</taxon>
        <taxon>Dikarya</taxon>
        <taxon>Ascomycota</taxon>
        <taxon>Pezizomycotina</taxon>
        <taxon>Sordariomycetes</taxon>
        <taxon>Hypocreomycetidae</taxon>
        <taxon>Glomerellales</taxon>
        <taxon>Glomerellaceae</taxon>
        <taxon>Colletotrichum</taxon>
        <taxon>Colletotrichum acutatum species complex</taxon>
    </lineage>
</organism>
<feature type="non-terminal residue" evidence="1">
    <location>
        <position position="1"/>
    </location>
</feature>